<evidence type="ECO:0000256" key="4">
    <source>
        <dbReference type="ARBA" id="ARBA00022801"/>
    </source>
</evidence>
<keyword evidence="9" id="KW-1185">Reference proteome</keyword>
<dbReference type="InterPro" id="IPR021109">
    <property type="entry name" value="Peptidase_aspartic_dom_sf"/>
</dbReference>
<feature type="active site" evidence="5">
    <location>
        <position position="24"/>
    </location>
</feature>
<keyword evidence="6" id="KW-1015">Disulfide bond</keyword>
<evidence type="ECO:0000256" key="6">
    <source>
        <dbReference type="PIRSR" id="PIRSR601461-2"/>
    </source>
</evidence>
<keyword evidence="4" id="KW-0378">Hydrolase</keyword>
<sequence length="316" mass="34327">MNDQTYYGTITLGTPPMNFSVQIDTGSSELWVPSINCQTEACTSHRQYNPSDSSTFNLTYYEIELQYLTGTVAGLIDQDTFTVGNPAIVLTNQGFGEMYNVSDDFISSSSDGLWGLSPEYNSLDIYRQPFLNMVNNGSLSKPQFSLWLNPNASALNAGEITFGGVNPSRYTADLDYLAAVPSKYWQVGLDAIKVGSKQLSGLQAKGAIFDSGSTGITVSTADFNLINEAIPALQYNENYQAYVIPCDMAMNGNLPTLGFTMNGTTYTLSSSAWVLTALQSQEDDVYFLEQSGNVCISSVGPGNEATDPITLETRRL</sequence>
<name>A0AAW1PRP8_9CHLO</name>
<proteinExistence type="inferred from homology"/>
<comment type="similarity">
    <text evidence="1">Belongs to the peptidase A1 family.</text>
</comment>
<dbReference type="Pfam" id="PF00026">
    <property type="entry name" value="Asp"/>
    <property type="match status" value="1"/>
</dbReference>
<dbReference type="GO" id="GO:0004190">
    <property type="term" value="F:aspartic-type endopeptidase activity"/>
    <property type="evidence" value="ECO:0007669"/>
    <property type="project" value="UniProtKB-KW"/>
</dbReference>
<keyword evidence="3" id="KW-0064">Aspartyl protease</keyword>
<comment type="caution">
    <text evidence="8">The sequence shown here is derived from an EMBL/GenBank/DDBJ whole genome shotgun (WGS) entry which is preliminary data.</text>
</comment>
<dbReference type="AlphaFoldDB" id="A0AAW1PRP8"/>
<dbReference type="Gene3D" id="2.40.70.10">
    <property type="entry name" value="Acid Proteases"/>
    <property type="match status" value="2"/>
</dbReference>
<dbReference type="InterPro" id="IPR033121">
    <property type="entry name" value="PEPTIDASE_A1"/>
</dbReference>
<evidence type="ECO:0000256" key="2">
    <source>
        <dbReference type="ARBA" id="ARBA00022670"/>
    </source>
</evidence>
<dbReference type="Proteomes" id="UP001465755">
    <property type="component" value="Unassembled WGS sequence"/>
</dbReference>
<evidence type="ECO:0000256" key="1">
    <source>
        <dbReference type="ARBA" id="ARBA00007447"/>
    </source>
</evidence>
<feature type="disulfide bond" evidence="6">
    <location>
        <begin position="37"/>
        <end position="42"/>
    </location>
</feature>
<evidence type="ECO:0000256" key="3">
    <source>
        <dbReference type="ARBA" id="ARBA00022750"/>
    </source>
</evidence>
<accession>A0AAW1PRP8</accession>
<evidence type="ECO:0000313" key="9">
    <source>
        <dbReference type="Proteomes" id="UP001465755"/>
    </source>
</evidence>
<reference evidence="8 9" key="1">
    <citation type="journal article" date="2024" name="Nat. Commun.">
        <title>Phylogenomics reveals the evolutionary origins of lichenization in chlorophyte algae.</title>
        <authorList>
            <person name="Puginier C."/>
            <person name="Libourel C."/>
            <person name="Otte J."/>
            <person name="Skaloud P."/>
            <person name="Haon M."/>
            <person name="Grisel S."/>
            <person name="Petersen M."/>
            <person name="Berrin J.G."/>
            <person name="Delaux P.M."/>
            <person name="Dal Grande F."/>
            <person name="Keller J."/>
        </authorList>
    </citation>
    <scope>NUCLEOTIDE SEQUENCE [LARGE SCALE GENOMIC DNA]</scope>
    <source>
        <strain evidence="8 9">SAG 2036</strain>
    </source>
</reference>
<organism evidence="8 9">
    <name type="scientific">Symbiochloris irregularis</name>
    <dbReference type="NCBI Taxonomy" id="706552"/>
    <lineage>
        <taxon>Eukaryota</taxon>
        <taxon>Viridiplantae</taxon>
        <taxon>Chlorophyta</taxon>
        <taxon>core chlorophytes</taxon>
        <taxon>Trebouxiophyceae</taxon>
        <taxon>Trebouxiales</taxon>
        <taxon>Trebouxiaceae</taxon>
        <taxon>Symbiochloris</taxon>
    </lineage>
</organism>
<dbReference type="EMBL" id="JALJOQ010000006">
    <property type="protein sequence ID" value="KAK9812485.1"/>
    <property type="molecule type" value="Genomic_DNA"/>
</dbReference>
<feature type="disulfide bond" evidence="6">
    <location>
        <begin position="246"/>
        <end position="295"/>
    </location>
</feature>
<dbReference type="CDD" id="cd05471">
    <property type="entry name" value="pepsin_like"/>
    <property type="match status" value="1"/>
</dbReference>
<feature type="domain" description="Peptidase A1" evidence="7">
    <location>
        <begin position="6"/>
        <end position="316"/>
    </location>
</feature>
<dbReference type="InterPro" id="IPR001461">
    <property type="entry name" value="Aspartic_peptidase_A1"/>
</dbReference>
<dbReference type="InterPro" id="IPR034164">
    <property type="entry name" value="Pepsin-like_dom"/>
</dbReference>
<dbReference type="FunFam" id="2.40.70.10:FF:000115">
    <property type="entry name" value="Lysosomal aspartic protease"/>
    <property type="match status" value="1"/>
</dbReference>
<evidence type="ECO:0000313" key="8">
    <source>
        <dbReference type="EMBL" id="KAK9812485.1"/>
    </source>
</evidence>
<feature type="active site" evidence="5">
    <location>
        <position position="210"/>
    </location>
</feature>
<dbReference type="GO" id="GO:0006508">
    <property type="term" value="P:proteolysis"/>
    <property type="evidence" value="ECO:0007669"/>
    <property type="project" value="UniProtKB-KW"/>
</dbReference>
<keyword evidence="2" id="KW-0645">Protease</keyword>
<gene>
    <name evidence="8" type="ORF">WJX73_003690</name>
</gene>
<dbReference type="PROSITE" id="PS51767">
    <property type="entry name" value="PEPTIDASE_A1"/>
    <property type="match status" value="1"/>
</dbReference>
<dbReference type="SUPFAM" id="SSF50630">
    <property type="entry name" value="Acid proteases"/>
    <property type="match status" value="1"/>
</dbReference>
<dbReference type="PANTHER" id="PTHR47966:SF51">
    <property type="entry name" value="BETA-SITE APP-CLEAVING ENZYME, ISOFORM A-RELATED"/>
    <property type="match status" value="1"/>
</dbReference>
<dbReference type="PRINTS" id="PR00792">
    <property type="entry name" value="PEPSIN"/>
</dbReference>
<evidence type="ECO:0000259" key="7">
    <source>
        <dbReference type="PROSITE" id="PS51767"/>
    </source>
</evidence>
<dbReference type="PANTHER" id="PTHR47966">
    <property type="entry name" value="BETA-SITE APP-CLEAVING ENZYME, ISOFORM A-RELATED"/>
    <property type="match status" value="1"/>
</dbReference>
<protein>
    <recommendedName>
        <fullName evidence="7">Peptidase A1 domain-containing protein</fullName>
    </recommendedName>
</protein>
<evidence type="ECO:0000256" key="5">
    <source>
        <dbReference type="PIRSR" id="PIRSR601461-1"/>
    </source>
</evidence>